<comment type="caution">
    <text evidence="10">Lacks conserved residue(s) required for the propagation of feature annotation.</text>
</comment>
<keyword evidence="13" id="KW-1185">Reference proteome</keyword>
<reference evidence="12" key="1">
    <citation type="submission" date="2023-10" db="EMBL/GenBank/DDBJ databases">
        <title>Genome assembly of Pristionchus species.</title>
        <authorList>
            <person name="Yoshida K."/>
            <person name="Sommer R.J."/>
        </authorList>
    </citation>
    <scope>NUCLEOTIDE SEQUENCE</scope>
    <source>
        <strain evidence="12">RS0144</strain>
    </source>
</reference>
<dbReference type="Gene3D" id="3.10.580.10">
    <property type="entry name" value="CBS-domain"/>
    <property type="match status" value="1"/>
</dbReference>
<feature type="domain" description="CBS" evidence="11">
    <location>
        <begin position="145"/>
        <end position="205"/>
    </location>
</feature>
<comment type="similarity">
    <text evidence="10">Belongs to the chloride channel (TC 2.A.49) family.</text>
</comment>
<gene>
    <name evidence="12" type="ORF">PENTCL1PPCAC_4376</name>
</gene>
<evidence type="ECO:0000256" key="7">
    <source>
        <dbReference type="ARBA" id="ARBA00023136"/>
    </source>
</evidence>
<dbReference type="GO" id="GO:0005886">
    <property type="term" value="C:plasma membrane"/>
    <property type="evidence" value="ECO:0007669"/>
    <property type="project" value="TreeGrafter"/>
</dbReference>
<evidence type="ECO:0000256" key="2">
    <source>
        <dbReference type="ARBA" id="ARBA00022448"/>
    </source>
</evidence>
<organism evidence="12 13">
    <name type="scientific">Pristionchus entomophagus</name>
    <dbReference type="NCBI Taxonomy" id="358040"/>
    <lineage>
        <taxon>Eukaryota</taxon>
        <taxon>Metazoa</taxon>
        <taxon>Ecdysozoa</taxon>
        <taxon>Nematoda</taxon>
        <taxon>Chromadorea</taxon>
        <taxon>Rhabditida</taxon>
        <taxon>Rhabditina</taxon>
        <taxon>Diplogasteromorpha</taxon>
        <taxon>Diplogasteroidea</taxon>
        <taxon>Neodiplogasteridae</taxon>
        <taxon>Pristionchus</taxon>
    </lineage>
</organism>
<sequence length="236" mass="25587">LQFFLSIVATTLPIPAGNFYPLLVLGAAFGRCIGELVYFQSGGQLLTWHGQVHDVYPGVYAVVGAAAFAGAVTQTVSVAVIVFEMTSQLLFLLPVMIGVLTSNAVSSYLAPSIYDSIIRLRHLPYLPDIKRAESVFHSLTVCRVMTTPVEVVHGASSYLAVQHLLAALPRVSAFPVVDKPEIMNLIGSVSRHTLRGLLEERIGSSARRAEASRRFHATMAYSDVAFDAPERSLSKK</sequence>
<feature type="non-terminal residue" evidence="12">
    <location>
        <position position="236"/>
    </location>
</feature>
<keyword evidence="6 10" id="KW-0406">Ion transport</keyword>
<dbReference type="PANTHER" id="PTHR45720">
    <property type="entry name" value="CHLORIDE CHANNEL PROTEIN 2"/>
    <property type="match status" value="1"/>
</dbReference>
<evidence type="ECO:0000259" key="11">
    <source>
        <dbReference type="PROSITE" id="PS51371"/>
    </source>
</evidence>
<dbReference type="SUPFAM" id="SSF54631">
    <property type="entry name" value="CBS-domain pair"/>
    <property type="match status" value="1"/>
</dbReference>
<evidence type="ECO:0000256" key="3">
    <source>
        <dbReference type="ARBA" id="ARBA00022692"/>
    </source>
</evidence>
<keyword evidence="5 10" id="KW-1133">Transmembrane helix</keyword>
<dbReference type="InterPro" id="IPR001807">
    <property type="entry name" value="ClC"/>
</dbReference>
<evidence type="ECO:0000256" key="6">
    <source>
        <dbReference type="ARBA" id="ARBA00023065"/>
    </source>
</evidence>
<dbReference type="SUPFAM" id="SSF81340">
    <property type="entry name" value="Clc chloride channel"/>
    <property type="match status" value="1"/>
</dbReference>
<dbReference type="Proteomes" id="UP001432027">
    <property type="component" value="Unassembled WGS sequence"/>
</dbReference>
<keyword evidence="8 10" id="KW-0868">Chloride</keyword>
<dbReference type="AlphaFoldDB" id="A0AAV5SFV9"/>
<keyword evidence="4" id="KW-0677">Repeat</keyword>
<keyword evidence="2 10" id="KW-0813">Transport</keyword>
<comment type="caution">
    <text evidence="12">The sequence shown here is derived from an EMBL/GenBank/DDBJ whole genome shotgun (WGS) entry which is preliminary data.</text>
</comment>
<proteinExistence type="inferred from homology"/>
<dbReference type="GO" id="GO:0005247">
    <property type="term" value="F:voltage-gated chloride channel activity"/>
    <property type="evidence" value="ECO:0007669"/>
    <property type="project" value="TreeGrafter"/>
</dbReference>
<evidence type="ECO:0000313" key="13">
    <source>
        <dbReference type="Proteomes" id="UP001432027"/>
    </source>
</evidence>
<evidence type="ECO:0000256" key="8">
    <source>
        <dbReference type="ARBA" id="ARBA00023214"/>
    </source>
</evidence>
<dbReference type="PRINTS" id="PR00762">
    <property type="entry name" value="CLCHANNEL"/>
</dbReference>
<evidence type="ECO:0000256" key="4">
    <source>
        <dbReference type="ARBA" id="ARBA00022737"/>
    </source>
</evidence>
<dbReference type="Pfam" id="PF00654">
    <property type="entry name" value="Voltage_CLC"/>
    <property type="match status" value="1"/>
</dbReference>
<keyword evidence="3 10" id="KW-0812">Transmembrane</keyword>
<keyword evidence="7 10" id="KW-0472">Membrane</keyword>
<dbReference type="Gene3D" id="1.10.3080.10">
    <property type="entry name" value="Clc chloride channel"/>
    <property type="match status" value="1"/>
</dbReference>
<dbReference type="InterPro" id="IPR000644">
    <property type="entry name" value="CBS_dom"/>
</dbReference>
<dbReference type="InterPro" id="IPR046342">
    <property type="entry name" value="CBS_dom_sf"/>
</dbReference>
<evidence type="ECO:0000256" key="1">
    <source>
        <dbReference type="ARBA" id="ARBA00004141"/>
    </source>
</evidence>
<dbReference type="InterPro" id="IPR014743">
    <property type="entry name" value="Cl-channel_core"/>
</dbReference>
<protein>
    <recommendedName>
        <fullName evidence="10">Chloride channel protein</fullName>
    </recommendedName>
</protein>
<dbReference type="PANTHER" id="PTHR45720:SF10">
    <property type="entry name" value="CHLORIDE CHANNEL PROTEIN 2"/>
    <property type="match status" value="1"/>
</dbReference>
<feature type="non-terminal residue" evidence="12">
    <location>
        <position position="1"/>
    </location>
</feature>
<name>A0AAV5SFV9_9BILA</name>
<dbReference type="PROSITE" id="PS51371">
    <property type="entry name" value="CBS"/>
    <property type="match status" value="1"/>
</dbReference>
<evidence type="ECO:0000256" key="10">
    <source>
        <dbReference type="RuleBase" id="RU361221"/>
    </source>
</evidence>
<accession>A0AAV5SFV9</accession>
<keyword evidence="9" id="KW-0129">CBS domain</keyword>
<evidence type="ECO:0000256" key="9">
    <source>
        <dbReference type="PROSITE-ProRule" id="PRU00703"/>
    </source>
</evidence>
<evidence type="ECO:0000256" key="5">
    <source>
        <dbReference type="ARBA" id="ARBA00022989"/>
    </source>
</evidence>
<dbReference type="InterPro" id="IPR050970">
    <property type="entry name" value="Cl_channel_volt-gated"/>
</dbReference>
<evidence type="ECO:0000313" key="12">
    <source>
        <dbReference type="EMBL" id="GMS82201.1"/>
    </source>
</evidence>
<feature type="transmembrane region" description="Helical" evidence="10">
    <location>
        <begin position="89"/>
        <end position="110"/>
    </location>
</feature>
<dbReference type="EMBL" id="BTSX01000002">
    <property type="protein sequence ID" value="GMS82201.1"/>
    <property type="molecule type" value="Genomic_DNA"/>
</dbReference>
<comment type="subcellular location">
    <subcellularLocation>
        <location evidence="1 10">Membrane</location>
        <topology evidence="1 10">Multi-pass membrane protein</topology>
    </subcellularLocation>
</comment>
<feature type="transmembrane region" description="Helical" evidence="10">
    <location>
        <begin position="59"/>
        <end position="83"/>
    </location>
</feature>